<feature type="transmembrane region" description="Helical" evidence="2">
    <location>
        <begin position="151"/>
        <end position="173"/>
    </location>
</feature>
<evidence type="ECO:0000313" key="4">
    <source>
        <dbReference type="Proteomes" id="UP000789375"/>
    </source>
</evidence>
<dbReference type="AlphaFoldDB" id="A0A9N9I009"/>
<protein>
    <submittedName>
        <fullName evidence="3">6779_t:CDS:1</fullName>
    </submittedName>
</protein>
<keyword evidence="2" id="KW-1133">Transmembrane helix</keyword>
<comment type="caution">
    <text evidence="3">The sequence shown here is derived from an EMBL/GenBank/DDBJ whole genome shotgun (WGS) entry which is preliminary data.</text>
</comment>
<evidence type="ECO:0000256" key="1">
    <source>
        <dbReference type="SAM" id="MobiDB-lite"/>
    </source>
</evidence>
<keyword evidence="4" id="KW-1185">Reference proteome</keyword>
<sequence length="193" mass="22278">SWSTQITKKKQNDKEVTKGTDHHPKCRPFGFHAMKLNIEKNKHIKDGRVQGEIVCEGWAYLPLLLSWTIPAIWKRGFYRILIVKYPSEVFEKIQVIVDNNPKDKLKFNKTCNRYDNCFIINSLSLGDSTYRLLYTPGESDLIMSGKGWLHVWFSTCGFSVAFLLLFLGIFTGYNTLWVDLFGDAYDLSSIGCY</sequence>
<feature type="compositionally biased region" description="Basic and acidic residues" evidence="1">
    <location>
        <begin position="10"/>
        <end position="22"/>
    </location>
</feature>
<feature type="non-terminal residue" evidence="3">
    <location>
        <position position="193"/>
    </location>
</feature>
<evidence type="ECO:0000313" key="3">
    <source>
        <dbReference type="EMBL" id="CAG8715281.1"/>
    </source>
</evidence>
<name>A0A9N9I009_FUNMO</name>
<gene>
    <name evidence="3" type="ORF">FMOSSE_LOCUS14593</name>
</gene>
<dbReference type="EMBL" id="CAJVPP010011724">
    <property type="protein sequence ID" value="CAG8715281.1"/>
    <property type="molecule type" value="Genomic_DNA"/>
</dbReference>
<proteinExistence type="predicted"/>
<reference evidence="3" key="1">
    <citation type="submission" date="2021-06" db="EMBL/GenBank/DDBJ databases">
        <authorList>
            <person name="Kallberg Y."/>
            <person name="Tangrot J."/>
            <person name="Rosling A."/>
        </authorList>
    </citation>
    <scope>NUCLEOTIDE SEQUENCE</scope>
    <source>
        <strain evidence="3">87-6 pot B 2015</strain>
    </source>
</reference>
<accession>A0A9N9I009</accession>
<keyword evidence="2" id="KW-0812">Transmembrane</keyword>
<evidence type="ECO:0000256" key="2">
    <source>
        <dbReference type="SAM" id="Phobius"/>
    </source>
</evidence>
<feature type="region of interest" description="Disordered" evidence="1">
    <location>
        <begin position="1"/>
        <end position="22"/>
    </location>
</feature>
<dbReference type="Proteomes" id="UP000789375">
    <property type="component" value="Unassembled WGS sequence"/>
</dbReference>
<organism evidence="3 4">
    <name type="scientific">Funneliformis mosseae</name>
    <name type="common">Endomycorrhizal fungus</name>
    <name type="synonym">Glomus mosseae</name>
    <dbReference type="NCBI Taxonomy" id="27381"/>
    <lineage>
        <taxon>Eukaryota</taxon>
        <taxon>Fungi</taxon>
        <taxon>Fungi incertae sedis</taxon>
        <taxon>Mucoromycota</taxon>
        <taxon>Glomeromycotina</taxon>
        <taxon>Glomeromycetes</taxon>
        <taxon>Glomerales</taxon>
        <taxon>Glomeraceae</taxon>
        <taxon>Funneliformis</taxon>
    </lineage>
</organism>
<keyword evidence="2" id="KW-0472">Membrane</keyword>